<dbReference type="Gene3D" id="1.10.287.1490">
    <property type="match status" value="1"/>
</dbReference>
<name>A0ABW7QZI1_9ACTN</name>
<evidence type="ECO:0000313" key="4">
    <source>
        <dbReference type="Proteomes" id="UP001610818"/>
    </source>
</evidence>
<feature type="compositionally biased region" description="Basic and acidic residues" evidence="1">
    <location>
        <begin position="105"/>
        <end position="115"/>
    </location>
</feature>
<organism evidence="3 4">
    <name type="scientific">Streptomyces longisporoflavus</name>
    <dbReference type="NCBI Taxonomy" id="28044"/>
    <lineage>
        <taxon>Bacteria</taxon>
        <taxon>Bacillati</taxon>
        <taxon>Actinomycetota</taxon>
        <taxon>Actinomycetes</taxon>
        <taxon>Kitasatosporales</taxon>
        <taxon>Streptomycetaceae</taxon>
        <taxon>Streptomyces</taxon>
    </lineage>
</organism>
<sequence length="409" mass="43116">MTDTSPFPDLGFNPAPGNCDTVKELQKKLSNCVTVLRDTRKVVTKLMDGSYWEGDAAVAFRETIDGGPLTLNLKNAARSIEKAAKQLERWEGDLDEYQRRAKALDGKAKDAREALKAAQGHADTAGDDPDLDKKGSKQDDAKKSLTLANGKVEDAQAELDRILGRARSLEHEHSERSKYRAEKIRDATEKLAPQEPNWLEDSWEWIKENLPDILSAVAGVLALAAILATGPLGIGVAAALMLAASVTSVAALGTRLWDATTRESLTDGFTKGEFDADFFSNLVSVGADAVGVVPGLGAVLKGGQVATRAVRAGTGAMSLGQKLATYGTQTFEAGKSVTQLGNPLINAVVTSGTAADNVSVTSGALGLATSGYGLFDDDDGRAEATTKVDGGRLLLDLPGIPTIARFAFT</sequence>
<feature type="region of interest" description="Disordered" evidence="1">
    <location>
        <begin position="105"/>
        <end position="149"/>
    </location>
</feature>
<dbReference type="RefSeq" id="WP_397716837.1">
    <property type="nucleotide sequence ID" value="NZ_JBIRGN010000007.1"/>
</dbReference>
<evidence type="ECO:0000256" key="1">
    <source>
        <dbReference type="SAM" id="MobiDB-lite"/>
    </source>
</evidence>
<gene>
    <name evidence="3" type="ORF">ACH4F9_35960</name>
</gene>
<keyword evidence="4" id="KW-1185">Reference proteome</keyword>
<protein>
    <submittedName>
        <fullName evidence="3">T7SS-secreted protein</fullName>
    </submittedName>
</protein>
<feature type="compositionally biased region" description="Basic and acidic residues" evidence="1">
    <location>
        <begin position="131"/>
        <end position="143"/>
    </location>
</feature>
<dbReference type="InterPro" id="IPR049082">
    <property type="entry name" value="T7SS_signal"/>
</dbReference>
<comment type="caution">
    <text evidence="3">The sequence shown here is derived from an EMBL/GenBank/DDBJ whole genome shotgun (WGS) entry which is preliminary data.</text>
</comment>
<accession>A0ABW7QZI1</accession>
<proteinExistence type="predicted"/>
<dbReference type="EMBL" id="JBIRGQ010000007">
    <property type="protein sequence ID" value="MFH8550416.1"/>
    <property type="molecule type" value="Genomic_DNA"/>
</dbReference>
<dbReference type="Pfam" id="PF21725">
    <property type="entry name" value="T7SS_signal"/>
    <property type="match status" value="1"/>
</dbReference>
<feature type="domain" description="Putative T7SS secretion signal" evidence="2">
    <location>
        <begin position="17"/>
        <end position="196"/>
    </location>
</feature>
<dbReference type="Proteomes" id="UP001610818">
    <property type="component" value="Unassembled WGS sequence"/>
</dbReference>
<reference evidence="3 4" key="1">
    <citation type="submission" date="2024-10" db="EMBL/GenBank/DDBJ databases">
        <title>The Natural Products Discovery Center: Release of the First 8490 Sequenced Strains for Exploring Actinobacteria Biosynthetic Diversity.</title>
        <authorList>
            <person name="Kalkreuter E."/>
            <person name="Kautsar S.A."/>
            <person name="Yang D."/>
            <person name="Bader C.D."/>
            <person name="Teijaro C.N."/>
            <person name="Fluegel L."/>
            <person name="Davis C.M."/>
            <person name="Simpson J.R."/>
            <person name="Lauterbach L."/>
            <person name="Steele A.D."/>
            <person name="Gui C."/>
            <person name="Meng S."/>
            <person name="Li G."/>
            <person name="Viehrig K."/>
            <person name="Ye F."/>
            <person name="Su P."/>
            <person name="Kiefer A.F."/>
            <person name="Nichols A."/>
            <person name="Cepeda A.J."/>
            <person name="Yan W."/>
            <person name="Fan B."/>
            <person name="Jiang Y."/>
            <person name="Adhikari A."/>
            <person name="Zheng C.-J."/>
            <person name="Schuster L."/>
            <person name="Cowan T.M."/>
            <person name="Smanski M.J."/>
            <person name="Chevrette M.G."/>
            <person name="De Carvalho L.P.S."/>
            <person name="Shen B."/>
        </authorList>
    </citation>
    <scope>NUCLEOTIDE SEQUENCE [LARGE SCALE GENOMIC DNA]</scope>
    <source>
        <strain evidence="3 4">NPDC017990</strain>
    </source>
</reference>
<evidence type="ECO:0000259" key="2">
    <source>
        <dbReference type="Pfam" id="PF21725"/>
    </source>
</evidence>
<evidence type="ECO:0000313" key="3">
    <source>
        <dbReference type="EMBL" id="MFH8550416.1"/>
    </source>
</evidence>